<dbReference type="Pfam" id="PF13625">
    <property type="entry name" value="Helicase_C_3"/>
    <property type="match status" value="1"/>
</dbReference>
<dbReference type="EMBL" id="LT906453">
    <property type="protein sequence ID" value="SNV20125.1"/>
    <property type="molecule type" value="Genomic_DNA"/>
</dbReference>
<protein>
    <recommendedName>
        <fullName evidence="5">Helicase XPB/Ssl2 N-terminal domain-containing protein</fullName>
    </recommendedName>
</protein>
<evidence type="ECO:0000259" key="1">
    <source>
        <dbReference type="Pfam" id="PF02954"/>
    </source>
</evidence>
<dbReference type="InterPro" id="IPR032830">
    <property type="entry name" value="XPB/Ssl2_N"/>
</dbReference>
<dbReference type="Proteomes" id="UP000242637">
    <property type="component" value="Chromosome 1"/>
</dbReference>
<proteinExistence type="predicted"/>
<dbReference type="KEGG" id="dco:SAMEA4475696_0923"/>
<evidence type="ECO:0000313" key="4">
    <source>
        <dbReference type="Proteomes" id="UP000242637"/>
    </source>
</evidence>
<evidence type="ECO:0000313" key="3">
    <source>
        <dbReference type="EMBL" id="SNV20125.1"/>
    </source>
</evidence>
<dbReference type="STRING" id="1121387.GCA_000429885_01164"/>
<feature type="domain" description="DNA binding HTH" evidence="1">
    <location>
        <begin position="74"/>
        <end position="100"/>
    </location>
</feature>
<sequence length="772" mass="83493">MENMAACPLSRKIRSLAEDLRTRSDDALITLLQQRPDLARPAIPDLRTLAARATATPSAARALDNLAPRELHVLQALAISNGNVTQAATLLNITPTALRRSAETLRDLALLWKEKNTYHVPAGVNTALGPYIAGLAPADENTPQPDEIADHLNTLTPHQRTILDTLTWGPPIGDIPATGRITDIVEHLTTLGLLQRPTPTRIILPRTVALALRNGNLLPPNTLDPTPPTTTPLPPHTPEATLAAITTCLERIDELGHILATTPPRMLRNGSLGVRDLRRIAADTDTDTNTTTLYLEIAYSAGLIGTYDPPARHADTDTYYAPTLTYDTWRHTSAATRWARLALAWFDTDRTTTATTPLGPENTSTAYRTTRHRVLHALTCLPTGHGTTPASLATSLTTQHPRRDPNLLTDATHITLHEGTHLGIITNGALTPTGHALWIAWNNGLTTTDLIDPDTPPSAEDDPHSTALHALATLDTHLPPPANDILLQSDLTAVVPGRLEGHTADLLRLIADLESRGGASVFRFTPESIRRYLDTAASADDLLTTLKRHCPTGIPQPLEYLIRDVARRHGRVRVGETSTYLTSDDTSCLDAIEHDPRLTHLALRRLAPTVVITHYDRNTTLTALRKAGHSPLAESLSGNHIPHSRNTIRATDQHTPTPILTAPPPISHDDAAHLIQAMRAGDAALTNNDDPTIEASDPTITLDTLREAITARHNVWIALAGPDGSTTKLLLRPTFIEAGRVHGIVDGSDAVRTFSIHRLIGATTAPANPLNS</sequence>
<organism evidence="3 4">
    <name type="scientific">Dermatophilus congolensis</name>
    <dbReference type="NCBI Taxonomy" id="1863"/>
    <lineage>
        <taxon>Bacteria</taxon>
        <taxon>Bacillati</taxon>
        <taxon>Actinomycetota</taxon>
        <taxon>Actinomycetes</taxon>
        <taxon>Micrococcales</taxon>
        <taxon>Dermatophilaceae</taxon>
        <taxon>Dermatophilus</taxon>
    </lineage>
</organism>
<name>A0A239VD94_9MICO</name>
<reference evidence="3 4" key="1">
    <citation type="submission" date="2017-06" db="EMBL/GenBank/DDBJ databases">
        <authorList>
            <consortium name="Pathogen Informatics"/>
        </authorList>
    </citation>
    <scope>NUCLEOTIDE SEQUENCE [LARGE SCALE GENOMIC DNA]</scope>
    <source>
        <strain evidence="3 4">NCTC13039</strain>
    </source>
</reference>
<feature type="domain" description="Helicase XPB/Ssl2 N-terminal" evidence="2">
    <location>
        <begin position="485"/>
        <end position="607"/>
    </location>
</feature>
<dbReference type="InterPro" id="IPR002197">
    <property type="entry name" value="HTH_Fis"/>
</dbReference>
<evidence type="ECO:0008006" key="5">
    <source>
        <dbReference type="Google" id="ProtNLM"/>
    </source>
</evidence>
<keyword evidence="4" id="KW-1185">Reference proteome</keyword>
<evidence type="ECO:0000259" key="2">
    <source>
        <dbReference type="Pfam" id="PF13625"/>
    </source>
</evidence>
<gene>
    <name evidence="3" type="ORF">SAMEA4475696_00923</name>
</gene>
<accession>A0A239VD94</accession>
<dbReference type="AlphaFoldDB" id="A0A239VD94"/>
<dbReference type="Pfam" id="PF02954">
    <property type="entry name" value="HTH_8"/>
    <property type="match status" value="1"/>
</dbReference>
<dbReference type="GO" id="GO:0043565">
    <property type="term" value="F:sequence-specific DNA binding"/>
    <property type="evidence" value="ECO:0007669"/>
    <property type="project" value="InterPro"/>
</dbReference>